<dbReference type="Pfam" id="PF16868">
    <property type="entry name" value="NMT1_3"/>
    <property type="match status" value="1"/>
</dbReference>
<dbReference type="PANTHER" id="PTHR42941:SF1">
    <property type="entry name" value="SLL1037 PROTEIN"/>
    <property type="match status" value="1"/>
</dbReference>
<evidence type="ECO:0000313" key="3">
    <source>
        <dbReference type="Proteomes" id="UP001501459"/>
    </source>
</evidence>
<dbReference type="InterPro" id="IPR011852">
    <property type="entry name" value="TRAP_TAXI"/>
</dbReference>
<sequence>MFIKRLLLVLLTLVTLAACETKDTTTSTNDTGGENKSMQTGIIGGRTGGAWSVFTEGIAESIRRNHPTSVITVEPGGIVENPPTVGTNTIPYGISYTMTAYSAYRGEKPYDQAYKDIRAVSVVIPANYYQLVAREELKYDSLEEIIEHKAPIHLAVDQKGSAGEIITRNFLKEHGVSYDDIIAWGGSVDHFSGAKAFELMADNRIDMTGDAVSVPSSDIIQAKTMIDLKMLTLKKDTSKAVADQLGMLSGTIEASSYDFQNKNINTVNTPAILLVHKDVPEEEVYKVTKAIYENLDYLRTVHEEFKNLSDENMMNVGKVPLHPGAKKFFKEKRITE</sequence>
<feature type="signal peptide" evidence="1">
    <location>
        <begin position="1"/>
        <end position="17"/>
    </location>
</feature>
<dbReference type="PROSITE" id="PS51257">
    <property type="entry name" value="PROKAR_LIPOPROTEIN"/>
    <property type="match status" value="1"/>
</dbReference>
<name>A0ABP3JB84_9BACI</name>
<dbReference type="PANTHER" id="PTHR42941">
    <property type="entry name" value="SLL1037 PROTEIN"/>
    <property type="match status" value="1"/>
</dbReference>
<evidence type="ECO:0000256" key="1">
    <source>
        <dbReference type="SAM" id="SignalP"/>
    </source>
</evidence>
<dbReference type="RefSeq" id="WP_343754226.1">
    <property type="nucleotide sequence ID" value="NZ_BAAADM010000056.1"/>
</dbReference>
<protein>
    <submittedName>
        <fullName evidence="2">TAXI family TRAP transporter solute-binding subunit</fullName>
    </submittedName>
</protein>
<dbReference type="EMBL" id="BAAADM010000056">
    <property type="protein sequence ID" value="GAA0447920.1"/>
    <property type="molecule type" value="Genomic_DNA"/>
</dbReference>
<gene>
    <name evidence="2" type="ORF">GCM10008983_27510</name>
</gene>
<evidence type="ECO:0000313" key="2">
    <source>
        <dbReference type="EMBL" id="GAA0447920.1"/>
    </source>
</evidence>
<feature type="chain" id="PRO_5046216946" evidence="1">
    <location>
        <begin position="18"/>
        <end position="336"/>
    </location>
</feature>
<reference evidence="3" key="1">
    <citation type="journal article" date="2019" name="Int. J. Syst. Evol. Microbiol.">
        <title>The Global Catalogue of Microorganisms (GCM) 10K type strain sequencing project: providing services to taxonomists for standard genome sequencing and annotation.</title>
        <authorList>
            <consortium name="The Broad Institute Genomics Platform"/>
            <consortium name="The Broad Institute Genome Sequencing Center for Infectious Disease"/>
            <person name="Wu L."/>
            <person name="Ma J."/>
        </authorList>
    </citation>
    <scope>NUCLEOTIDE SEQUENCE [LARGE SCALE GENOMIC DNA]</scope>
    <source>
        <strain evidence="3">JCM 12149</strain>
    </source>
</reference>
<proteinExistence type="predicted"/>
<comment type="caution">
    <text evidence="2">The sequence shown here is derived from an EMBL/GenBank/DDBJ whole genome shotgun (WGS) entry which is preliminary data.</text>
</comment>
<accession>A0ABP3JB84</accession>
<dbReference type="Gene3D" id="3.40.190.10">
    <property type="entry name" value="Periplasmic binding protein-like II"/>
    <property type="match status" value="2"/>
</dbReference>
<keyword evidence="1" id="KW-0732">Signal</keyword>
<dbReference type="Proteomes" id="UP001501459">
    <property type="component" value="Unassembled WGS sequence"/>
</dbReference>
<keyword evidence="3" id="KW-1185">Reference proteome</keyword>
<organism evidence="2 3">
    <name type="scientific">Lentibacillus halophilus</name>
    <dbReference type="NCBI Taxonomy" id="295065"/>
    <lineage>
        <taxon>Bacteria</taxon>
        <taxon>Bacillati</taxon>
        <taxon>Bacillota</taxon>
        <taxon>Bacilli</taxon>
        <taxon>Bacillales</taxon>
        <taxon>Bacillaceae</taxon>
        <taxon>Lentibacillus</taxon>
    </lineage>
</organism>
<dbReference type="NCBIfam" id="TIGR02122">
    <property type="entry name" value="TRAP_TAXI"/>
    <property type="match status" value="1"/>
</dbReference>
<dbReference type="SUPFAM" id="SSF53850">
    <property type="entry name" value="Periplasmic binding protein-like II"/>
    <property type="match status" value="1"/>
</dbReference>